<name>A0A8J6M7D0_9FIRM</name>
<feature type="transmembrane region" description="Helical" evidence="7">
    <location>
        <begin position="27"/>
        <end position="43"/>
    </location>
</feature>
<dbReference type="CDD" id="cd01115">
    <property type="entry name" value="SLC13_permease"/>
    <property type="match status" value="1"/>
</dbReference>
<evidence type="ECO:0000256" key="3">
    <source>
        <dbReference type="ARBA" id="ARBA00022692"/>
    </source>
</evidence>
<feature type="transmembrane region" description="Helical" evidence="7">
    <location>
        <begin position="95"/>
        <end position="119"/>
    </location>
</feature>
<feature type="transmembrane region" description="Helical" evidence="7">
    <location>
        <begin position="404"/>
        <end position="424"/>
    </location>
</feature>
<feature type="domain" description="Citrate transporter-like" evidence="8">
    <location>
        <begin position="17"/>
        <end position="360"/>
    </location>
</feature>
<proteinExistence type="predicted"/>
<dbReference type="PANTHER" id="PTHR43652:SF2">
    <property type="entry name" value="BASIC AMINO ACID ANTIPORTER YFCC-RELATED"/>
    <property type="match status" value="1"/>
</dbReference>
<protein>
    <submittedName>
        <fullName evidence="9">SLC13/DASS family transporter</fullName>
    </submittedName>
</protein>
<feature type="transmembrane region" description="Helical" evidence="7">
    <location>
        <begin position="367"/>
        <end position="384"/>
    </location>
</feature>
<gene>
    <name evidence="9" type="ORF">H8S62_04935</name>
</gene>
<feature type="transmembrane region" description="Helical" evidence="7">
    <location>
        <begin position="320"/>
        <end position="337"/>
    </location>
</feature>
<dbReference type="RefSeq" id="WP_186918678.1">
    <property type="nucleotide sequence ID" value="NZ_JACOPQ010000003.1"/>
</dbReference>
<dbReference type="GO" id="GO:0005886">
    <property type="term" value="C:plasma membrane"/>
    <property type="evidence" value="ECO:0007669"/>
    <property type="project" value="TreeGrafter"/>
</dbReference>
<feature type="transmembrane region" description="Helical" evidence="7">
    <location>
        <begin position="55"/>
        <end position="75"/>
    </location>
</feature>
<organism evidence="9 10">
    <name type="scientific">Lawsonibacter faecis</name>
    <dbReference type="NCBI Taxonomy" id="2763052"/>
    <lineage>
        <taxon>Bacteria</taxon>
        <taxon>Bacillati</taxon>
        <taxon>Bacillota</taxon>
        <taxon>Clostridia</taxon>
        <taxon>Eubacteriales</taxon>
        <taxon>Oscillospiraceae</taxon>
        <taxon>Lawsonibacter</taxon>
    </lineage>
</organism>
<evidence type="ECO:0000256" key="7">
    <source>
        <dbReference type="SAM" id="Phobius"/>
    </source>
</evidence>
<dbReference type="Pfam" id="PF03600">
    <property type="entry name" value="CitMHS"/>
    <property type="match status" value="1"/>
</dbReference>
<accession>A0A8J6M7D0</accession>
<keyword evidence="5 7" id="KW-1133">Transmembrane helix</keyword>
<dbReference type="AlphaFoldDB" id="A0A8J6M7D0"/>
<evidence type="ECO:0000256" key="1">
    <source>
        <dbReference type="ARBA" id="ARBA00004141"/>
    </source>
</evidence>
<evidence type="ECO:0000313" key="10">
    <source>
        <dbReference type="Proteomes" id="UP000607645"/>
    </source>
</evidence>
<dbReference type="GO" id="GO:0055085">
    <property type="term" value="P:transmembrane transport"/>
    <property type="evidence" value="ECO:0007669"/>
    <property type="project" value="InterPro"/>
</dbReference>
<dbReference type="EMBL" id="JACOPQ010000003">
    <property type="protein sequence ID" value="MBC5736352.1"/>
    <property type="molecule type" value="Genomic_DNA"/>
</dbReference>
<evidence type="ECO:0000256" key="4">
    <source>
        <dbReference type="ARBA" id="ARBA00022737"/>
    </source>
</evidence>
<reference evidence="9" key="1">
    <citation type="submission" date="2020-08" db="EMBL/GenBank/DDBJ databases">
        <title>Genome public.</title>
        <authorList>
            <person name="Liu C."/>
            <person name="Sun Q."/>
        </authorList>
    </citation>
    <scope>NUCLEOTIDE SEQUENCE</scope>
    <source>
        <strain evidence="9">NSJ-52</strain>
    </source>
</reference>
<keyword evidence="4" id="KW-0677">Repeat</keyword>
<keyword evidence="3 7" id="KW-0812">Transmembrane</keyword>
<dbReference type="PANTHER" id="PTHR43652">
    <property type="entry name" value="BASIC AMINO ACID ANTIPORTER YFCC-RELATED"/>
    <property type="match status" value="1"/>
</dbReference>
<evidence type="ECO:0000256" key="5">
    <source>
        <dbReference type="ARBA" id="ARBA00022989"/>
    </source>
</evidence>
<keyword evidence="2" id="KW-0813">Transport</keyword>
<keyword evidence="6 7" id="KW-0472">Membrane</keyword>
<dbReference type="InterPro" id="IPR004680">
    <property type="entry name" value="Cit_transptr-like_dom"/>
</dbReference>
<evidence type="ECO:0000256" key="2">
    <source>
        <dbReference type="ARBA" id="ARBA00022448"/>
    </source>
</evidence>
<feature type="transmembrane region" description="Helical" evidence="7">
    <location>
        <begin position="139"/>
        <end position="157"/>
    </location>
</feature>
<feature type="transmembrane region" description="Helical" evidence="7">
    <location>
        <begin position="343"/>
        <end position="360"/>
    </location>
</feature>
<keyword evidence="10" id="KW-1185">Reference proteome</keyword>
<dbReference type="InterPro" id="IPR051679">
    <property type="entry name" value="DASS-Related_Transporters"/>
</dbReference>
<evidence type="ECO:0000313" key="9">
    <source>
        <dbReference type="EMBL" id="MBC5736352.1"/>
    </source>
</evidence>
<sequence>MPHSVLAILILLIVVCAFVSQKLPVSVAALLGALAMMAFGILTPSEAISSFGSDAVIMVAGVMVIGNAVFESGLAERLGDAILRFRPAARSERCFMVIILALIAFLSAFMSNTAAVAMFMPLVSSVARASNGRIKKKNLFMAMGIASILGGNCTLAGSTPQLTAQGILENTPGVRTLTFFELAYIGVPLVLLMLFYYATVGATLQEKVFLFPEPVDEGPGREIRENRDAGNKALLSGIILLACMAAFAAGVFSLGTVALLGACLCILTGCITCRRAFQSMDWSTITVLAGAMGFSKGLQKSGAVDLIAERMLALFGGPEANPALMCAALIILASILGNVMSHTATVAVLTPIALSLAAALSTQPITYVIGVVIGSNLAFATPIATPPLTMTLCAGYRFLDYSKVGGVLNVVTVLFAAAAIPVIYGL</sequence>
<dbReference type="Proteomes" id="UP000607645">
    <property type="component" value="Unassembled WGS sequence"/>
</dbReference>
<evidence type="ECO:0000256" key="6">
    <source>
        <dbReference type="ARBA" id="ARBA00023136"/>
    </source>
</evidence>
<comment type="caution">
    <text evidence="9">The sequence shown here is derived from an EMBL/GenBank/DDBJ whole genome shotgun (WGS) entry which is preliminary data.</text>
</comment>
<feature type="transmembrane region" description="Helical" evidence="7">
    <location>
        <begin position="177"/>
        <end position="197"/>
    </location>
</feature>
<feature type="transmembrane region" description="Helical" evidence="7">
    <location>
        <begin position="258"/>
        <end position="277"/>
    </location>
</feature>
<evidence type="ECO:0000259" key="8">
    <source>
        <dbReference type="Pfam" id="PF03600"/>
    </source>
</evidence>
<comment type="subcellular location">
    <subcellularLocation>
        <location evidence="1">Membrane</location>
        <topology evidence="1">Multi-pass membrane protein</topology>
    </subcellularLocation>
</comment>